<accession>A0A175YQX3</accession>
<keyword evidence="5" id="KW-1185">Reference proteome</keyword>
<feature type="region of interest" description="Disordered" evidence="1">
    <location>
        <begin position="35"/>
        <end position="77"/>
    </location>
</feature>
<feature type="signal peptide" evidence="2">
    <location>
        <begin position="1"/>
        <end position="30"/>
    </location>
</feature>
<reference evidence="4" key="2">
    <citation type="submission" date="2022-03" db="EMBL/GenBank/DDBJ databases">
        <title>Draft title - Genomic analysis of global carrot germplasm unveils the trajectory of domestication and the origin of high carotenoid orange carrot.</title>
        <authorList>
            <person name="Iorizzo M."/>
            <person name="Ellison S."/>
            <person name="Senalik D."/>
            <person name="Macko-Podgorni A."/>
            <person name="Grzebelus D."/>
            <person name="Bostan H."/>
            <person name="Rolling W."/>
            <person name="Curaba J."/>
            <person name="Simon P."/>
        </authorList>
    </citation>
    <scope>NUCLEOTIDE SEQUENCE</scope>
    <source>
        <tissue evidence="4">Leaf</tissue>
    </source>
</reference>
<sequence>MASAAATSSLVMKLLLVLVGLLFISHMVQLTSHETSFSPSLAARSRRHSPSPRERRERDCEDRTLICGSSSPPGGHG</sequence>
<evidence type="ECO:0000256" key="1">
    <source>
        <dbReference type="SAM" id="MobiDB-lite"/>
    </source>
</evidence>
<protein>
    <submittedName>
        <fullName evidence="3">Uncharacterized protein</fullName>
    </submittedName>
</protein>
<dbReference type="EMBL" id="CP093350">
    <property type="protein sequence ID" value="WOH13401.1"/>
    <property type="molecule type" value="Genomic_DNA"/>
</dbReference>
<evidence type="ECO:0000313" key="5">
    <source>
        <dbReference type="Proteomes" id="UP000077755"/>
    </source>
</evidence>
<feature type="chain" id="PRO_5008044881" evidence="2">
    <location>
        <begin position="31"/>
        <end position="77"/>
    </location>
</feature>
<dbReference type="Gramene" id="KZM85873">
    <property type="protein sequence ID" value="KZM85873"/>
    <property type="gene ID" value="DCAR_026705"/>
</dbReference>
<dbReference type="Proteomes" id="UP000077755">
    <property type="component" value="Chromosome 8"/>
</dbReference>
<evidence type="ECO:0000256" key="2">
    <source>
        <dbReference type="SAM" id="SignalP"/>
    </source>
</evidence>
<gene>
    <name evidence="3" type="ORF">DCAR_026705</name>
    <name evidence="4" type="ORF">DCAR_0832911</name>
</gene>
<evidence type="ECO:0000313" key="4">
    <source>
        <dbReference type="EMBL" id="WOH13401.1"/>
    </source>
</evidence>
<reference evidence="3" key="1">
    <citation type="journal article" date="2016" name="Nat. Genet.">
        <title>A high-quality carrot genome assembly provides new insights into carotenoid accumulation and asterid genome evolution.</title>
        <authorList>
            <person name="Iorizzo M."/>
            <person name="Ellison S."/>
            <person name="Senalik D."/>
            <person name="Zeng P."/>
            <person name="Satapoomin P."/>
            <person name="Huang J."/>
            <person name="Bowman M."/>
            <person name="Iovene M."/>
            <person name="Sanseverino W."/>
            <person name="Cavagnaro P."/>
            <person name="Yildiz M."/>
            <person name="Macko-Podgorni A."/>
            <person name="Moranska E."/>
            <person name="Grzebelus E."/>
            <person name="Grzebelus D."/>
            <person name="Ashrafi H."/>
            <person name="Zheng Z."/>
            <person name="Cheng S."/>
            <person name="Spooner D."/>
            <person name="Van Deynze A."/>
            <person name="Simon P."/>
        </authorList>
    </citation>
    <scope>NUCLEOTIDE SEQUENCE [LARGE SCALE GENOMIC DNA]</scope>
    <source>
        <tissue evidence="3">Leaf</tissue>
    </source>
</reference>
<organism evidence="3">
    <name type="scientific">Daucus carota subsp. sativus</name>
    <name type="common">Carrot</name>
    <dbReference type="NCBI Taxonomy" id="79200"/>
    <lineage>
        <taxon>Eukaryota</taxon>
        <taxon>Viridiplantae</taxon>
        <taxon>Streptophyta</taxon>
        <taxon>Embryophyta</taxon>
        <taxon>Tracheophyta</taxon>
        <taxon>Spermatophyta</taxon>
        <taxon>Magnoliopsida</taxon>
        <taxon>eudicotyledons</taxon>
        <taxon>Gunneridae</taxon>
        <taxon>Pentapetalae</taxon>
        <taxon>asterids</taxon>
        <taxon>campanulids</taxon>
        <taxon>Apiales</taxon>
        <taxon>Apiaceae</taxon>
        <taxon>Apioideae</taxon>
        <taxon>Scandiceae</taxon>
        <taxon>Daucinae</taxon>
        <taxon>Daucus</taxon>
        <taxon>Daucus sect. Daucus</taxon>
    </lineage>
</organism>
<keyword evidence="2" id="KW-0732">Signal</keyword>
<name>A0A175YQX3_DAUCS</name>
<proteinExistence type="predicted"/>
<dbReference type="AlphaFoldDB" id="A0A175YQX3"/>
<evidence type="ECO:0000313" key="3">
    <source>
        <dbReference type="EMBL" id="KZM85873.1"/>
    </source>
</evidence>
<feature type="compositionally biased region" description="Basic and acidic residues" evidence="1">
    <location>
        <begin position="51"/>
        <end position="64"/>
    </location>
</feature>
<dbReference type="EMBL" id="LNRQ01000008">
    <property type="protein sequence ID" value="KZM85873.1"/>
    <property type="molecule type" value="Genomic_DNA"/>
</dbReference>
<feature type="compositionally biased region" description="Polar residues" evidence="1">
    <location>
        <begin position="67"/>
        <end position="77"/>
    </location>
</feature>